<sequence length="193" mass="20451">MDFVQGLDPSKLLLGGAVNSSIPWVSFTNDFQVLSFAVSAFSAPIYNFPLFLYGLYGQENTESVSALQNFTGFLAGSLLWDIVWMANNGQHGFIKFLTILLLVLKIPTLAACGLAVRQRGATFGGLGLRGNDLSGPTVWSMPGGFTSTGRDGYQNLDEEAATPAAPRVPVATPHRSSNPASPPPPATGPYQTA</sequence>
<feature type="compositionally biased region" description="Low complexity" evidence="1">
    <location>
        <begin position="161"/>
        <end position="179"/>
    </location>
</feature>
<evidence type="ECO:0000313" key="4">
    <source>
        <dbReference type="Proteomes" id="UP000219338"/>
    </source>
</evidence>
<dbReference type="AlphaFoldDB" id="A0A284R6T0"/>
<feature type="transmembrane region" description="Helical" evidence="2">
    <location>
        <begin position="67"/>
        <end position="86"/>
    </location>
</feature>
<dbReference type="EMBL" id="FUEG01000005">
    <property type="protein sequence ID" value="SJL04428.1"/>
    <property type="molecule type" value="Genomic_DNA"/>
</dbReference>
<reference evidence="4" key="1">
    <citation type="journal article" date="2017" name="Nat. Ecol. Evol.">
        <title>Genome expansion and lineage-specific genetic innovations in the forest pathogenic fungi Armillaria.</title>
        <authorList>
            <person name="Sipos G."/>
            <person name="Prasanna A.N."/>
            <person name="Walter M.C."/>
            <person name="O'Connor E."/>
            <person name="Balint B."/>
            <person name="Krizsan K."/>
            <person name="Kiss B."/>
            <person name="Hess J."/>
            <person name="Varga T."/>
            <person name="Slot J."/>
            <person name="Riley R."/>
            <person name="Boka B."/>
            <person name="Rigling D."/>
            <person name="Barry K."/>
            <person name="Lee J."/>
            <person name="Mihaltcheva S."/>
            <person name="LaButti K."/>
            <person name="Lipzen A."/>
            <person name="Waldron R."/>
            <person name="Moloney N.M."/>
            <person name="Sperisen C."/>
            <person name="Kredics L."/>
            <person name="Vagvoelgyi C."/>
            <person name="Patrignani A."/>
            <person name="Fitzpatrick D."/>
            <person name="Nagy I."/>
            <person name="Doyle S."/>
            <person name="Anderson J.B."/>
            <person name="Grigoriev I.V."/>
            <person name="Gueldener U."/>
            <person name="Muensterkoetter M."/>
            <person name="Nagy L.G."/>
        </authorList>
    </citation>
    <scope>NUCLEOTIDE SEQUENCE [LARGE SCALE GENOMIC DNA]</scope>
    <source>
        <strain evidence="4">C18/9</strain>
    </source>
</reference>
<keyword evidence="2" id="KW-0472">Membrane</keyword>
<dbReference type="OrthoDB" id="2500246at2759"/>
<proteinExistence type="predicted"/>
<feature type="transmembrane region" description="Helical" evidence="2">
    <location>
        <begin position="92"/>
        <end position="116"/>
    </location>
</feature>
<evidence type="ECO:0000256" key="2">
    <source>
        <dbReference type="SAM" id="Phobius"/>
    </source>
</evidence>
<dbReference type="Proteomes" id="UP000219338">
    <property type="component" value="Unassembled WGS sequence"/>
</dbReference>
<keyword evidence="2" id="KW-1133">Transmembrane helix</keyword>
<name>A0A284R6T0_ARMOS</name>
<organism evidence="3 4">
    <name type="scientific">Armillaria ostoyae</name>
    <name type="common">Armillaria root rot fungus</name>
    <dbReference type="NCBI Taxonomy" id="47428"/>
    <lineage>
        <taxon>Eukaryota</taxon>
        <taxon>Fungi</taxon>
        <taxon>Dikarya</taxon>
        <taxon>Basidiomycota</taxon>
        <taxon>Agaricomycotina</taxon>
        <taxon>Agaricomycetes</taxon>
        <taxon>Agaricomycetidae</taxon>
        <taxon>Agaricales</taxon>
        <taxon>Marasmiineae</taxon>
        <taxon>Physalacriaceae</taxon>
        <taxon>Armillaria</taxon>
    </lineage>
</organism>
<accession>A0A284R6T0</accession>
<feature type="transmembrane region" description="Helical" evidence="2">
    <location>
        <begin position="33"/>
        <end position="55"/>
    </location>
</feature>
<evidence type="ECO:0000256" key="1">
    <source>
        <dbReference type="SAM" id="MobiDB-lite"/>
    </source>
</evidence>
<gene>
    <name evidence="3" type="ORF">ARMOST_07794</name>
</gene>
<dbReference type="OMA" id="PIYNFPL"/>
<keyword evidence="4" id="KW-1185">Reference proteome</keyword>
<protein>
    <submittedName>
        <fullName evidence="3">Uncharacterized protein</fullName>
    </submittedName>
</protein>
<feature type="region of interest" description="Disordered" evidence="1">
    <location>
        <begin position="150"/>
        <end position="193"/>
    </location>
</feature>
<evidence type="ECO:0000313" key="3">
    <source>
        <dbReference type="EMBL" id="SJL04428.1"/>
    </source>
</evidence>
<keyword evidence="2" id="KW-0812">Transmembrane</keyword>